<dbReference type="Pfam" id="PF01814">
    <property type="entry name" value="Hemerythrin"/>
    <property type="match status" value="1"/>
</dbReference>
<dbReference type="RefSeq" id="WP_096445003.1">
    <property type="nucleotide sequence ID" value="NZ_JBHSOG010000102.1"/>
</dbReference>
<dbReference type="SUPFAM" id="SSF52402">
    <property type="entry name" value="Adenine nucleotide alpha hydrolases-like"/>
    <property type="match status" value="1"/>
</dbReference>
<dbReference type="Gene3D" id="3.40.50.620">
    <property type="entry name" value="HUPs"/>
    <property type="match status" value="1"/>
</dbReference>
<dbReference type="PANTHER" id="PTHR39966:SF1">
    <property type="entry name" value="HEMERYTHRIN-LIKE DOMAIN-CONTAINING PROTEIN"/>
    <property type="match status" value="1"/>
</dbReference>
<sequence length="345" mass="37642">MYKKLLVPTDGSQLSNQTIGSAIAFAREIGAAITFFYAAPDILATGDGAGLRSIAPTLLSETIAGDAHPVLLKAEAAARAAGVPHASLFKVSDRPHEAIVQAAEEQGCDLIFMASRGPKSIGGLLLGSETLKVLMHAKVPVLVSSVMRNSLTPDMNKALAIIQDEHRSLAAVLHAMRHLRDRAIEQSAPLDFQVFEQLLYYIREFPQKLHHPKENAYLFTLLRKRTHAIDDTLAALEAEHADESLLDQLFAALRKYQAEGSTQEGAFAAALDRFIGAQWQHMSLEEQVVLPAAQVHLLAQDWQEIAHAFGKNGDPRFGAEPDAEFRKLFAKLARMTSQLKPDASA</sequence>
<comment type="similarity">
    <text evidence="1">Belongs to the universal stress protein A family.</text>
</comment>
<dbReference type="Gene3D" id="1.20.120.520">
    <property type="entry name" value="nmb1532 protein domain like"/>
    <property type="match status" value="1"/>
</dbReference>
<reference evidence="5" key="1">
    <citation type="journal article" date="2019" name="Int. J. Syst. Evol. Microbiol.">
        <title>The Global Catalogue of Microorganisms (GCM) 10K type strain sequencing project: providing services to taxonomists for standard genome sequencing and annotation.</title>
        <authorList>
            <consortium name="The Broad Institute Genomics Platform"/>
            <consortium name="The Broad Institute Genome Sequencing Center for Infectious Disease"/>
            <person name="Wu L."/>
            <person name="Ma J."/>
        </authorList>
    </citation>
    <scope>NUCLEOTIDE SEQUENCE [LARGE SCALE GENOMIC DNA]</scope>
    <source>
        <strain evidence="5">SHR3</strain>
    </source>
</reference>
<dbReference type="InterPro" id="IPR006015">
    <property type="entry name" value="Universal_stress_UspA"/>
</dbReference>
<dbReference type="InterPro" id="IPR014729">
    <property type="entry name" value="Rossmann-like_a/b/a_fold"/>
</dbReference>
<dbReference type="CDD" id="cd12108">
    <property type="entry name" value="Hr-like"/>
    <property type="match status" value="1"/>
</dbReference>
<evidence type="ECO:0000256" key="1">
    <source>
        <dbReference type="ARBA" id="ARBA00008791"/>
    </source>
</evidence>
<dbReference type="CDD" id="cd00293">
    <property type="entry name" value="USP-like"/>
    <property type="match status" value="1"/>
</dbReference>
<feature type="domain" description="UspA" evidence="2">
    <location>
        <begin position="1"/>
        <end position="143"/>
    </location>
</feature>
<dbReference type="InterPro" id="IPR006016">
    <property type="entry name" value="UspA"/>
</dbReference>
<feature type="domain" description="Hemerythrin-like" evidence="3">
    <location>
        <begin position="159"/>
        <end position="293"/>
    </location>
</feature>
<evidence type="ECO:0000313" key="5">
    <source>
        <dbReference type="Proteomes" id="UP001595974"/>
    </source>
</evidence>
<keyword evidence="5" id="KW-1185">Reference proteome</keyword>
<name>A0ABW1AXW4_9RHOO</name>
<protein>
    <submittedName>
        <fullName evidence="4">Universal stress protein</fullName>
    </submittedName>
</protein>
<evidence type="ECO:0000259" key="2">
    <source>
        <dbReference type="Pfam" id="PF00582"/>
    </source>
</evidence>
<dbReference type="PRINTS" id="PR01438">
    <property type="entry name" value="UNVRSLSTRESS"/>
</dbReference>
<dbReference type="PANTHER" id="PTHR39966">
    <property type="entry name" value="BLL2471 PROTEIN-RELATED"/>
    <property type="match status" value="1"/>
</dbReference>
<organism evidence="4 5">
    <name type="scientific">Thauera sinica</name>
    <dbReference type="NCBI Taxonomy" id="2665146"/>
    <lineage>
        <taxon>Bacteria</taxon>
        <taxon>Pseudomonadati</taxon>
        <taxon>Pseudomonadota</taxon>
        <taxon>Betaproteobacteria</taxon>
        <taxon>Rhodocyclales</taxon>
        <taxon>Zoogloeaceae</taxon>
        <taxon>Thauera</taxon>
    </lineage>
</organism>
<dbReference type="Proteomes" id="UP001595974">
    <property type="component" value="Unassembled WGS sequence"/>
</dbReference>
<proteinExistence type="inferred from homology"/>
<evidence type="ECO:0000313" key="4">
    <source>
        <dbReference type="EMBL" id="MFC5772080.1"/>
    </source>
</evidence>
<gene>
    <name evidence="4" type="ORF">ACFPTN_22085</name>
</gene>
<dbReference type="InterPro" id="IPR012312">
    <property type="entry name" value="Hemerythrin-like"/>
</dbReference>
<dbReference type="EMBL" id="JBHSOG010000102">
    <property type="protein sequence ID" value="MFC5772080.1"/>
    <property type="molecule type" value="Genomic_DNA"/>
</dbReference>
<accession>A0ABW1AXW4</accession>
<comment type="caution">
    <text evidence="4">The sequence shown here is derived from an EMBL/GenBank/DDBJ whole genome shotgun (WGS) entry which is preliminary data.</text>
</comment>
<dbReference type="Pfam" id="PF00582">
    <property type="entry name" value="Usp"/>
    <property type="match status" value="1"/>
</dbReference>
<evidence type="ECO:0000259" key="3">
    <source>
        <dbReference type="Pfam" id="PF01814"/>
    </source>
</evidence>